<comment type="caution">
    <text evidence="3">The sequence shown here is derived from an EMBL/GenBank/DDBJ whole genome shotgun (WGS) entry which is preliminary data.</text>
</comment>
<feature type="domain" description="DUF7282" evidence="2">
    <location>
        <begin position="383"/>
        <end position="481"/>
    </location>
</feature>
<feature type="domain" description="DUF7282" evidence="2">
    <location>
        <begin position="158"/>
        <end position="251"/>
    </location>
</feature>
<feature type="chain" id="PRO_5037681789" description="DUF7282 domain-containing protein" evidence="1">
    <location>
        <begin position="23"/>
        <end position="596"/>
    </location>
</feature>
<name>A0A934WX72_9BACT</name>
<sequence>MMRLKKVNKFISKALMALGAGAILLSACKDDEPNTPDIPTGMLTVSDQTLSQNKIKVENVNLDQNGWVVVHASTAEGGPVVPEIISEPLFVEAGSTDNLELTLTDVDNLSDGDKLWVMLHTDDGTEGTYEFDGVNGFDAPILTDGGDIVMSDITISAASVSVENQAVSENKVVISEVNAAVDGWIVIHSGDAGGPVIGQTMVTAGVNTDVEVDLGENTFSGGEMLFPMLHIESPADGEYGFPDNGDGPEVFGEDVIVVGFETLAPSGSIVAENQIVQGNTITVAELTVNATAWVVVHASNETNDGPQVPEIISTPVQLEAGTNTDVEIEIDESNPLNEGDVIYIMLHTENGTIGEYEFDGANGFDGPITTQAITVEAPTGTFVANDQTLSAGKLIVESVTVGQPSWVVVHRDDGTGEGFVAPGIISEPVAVEAGTTTDVEITFTEEVADGEILWVMLHNDNGTVGTYEFDGANGFDNPISFSSLTVSVSNVINYDVTHSGTSAYLFSGNGLNEDSNPDITLTRGETYTFTISASGHPFYIKSVQSTGTADAYNDGVENNGAQSGTITFTVPANAPSTLFYNCEFHASMTGRFTIID</sequence>
<evidence type="ECO:0000313" key="3">
    <source>
        <dbReference type="EMBL" id="MBK6264576.1"/>
    </source>
</evidence>
<proteinExistence type="predicted"/>
<dbReference type="InterPro" id="IPR008972">
    <property type="entry name" value="Cupredoxin"/>
</dbReference>
<dbReference type="RefSeq" id="WP_201430266.1">
    <property type="nucleotide sequence ID" value="NZ_JAEQBW010000002.1"/>
</dbReference>
<dbReference type="Proteomes" id="UP000611723">
    <property type="component" value="Unassembled WGS sequence"/>
</dbReference>
<dbReference type="EMBL" id="JAEQBW010000002">
    <property type="protein sequence ID" value="MBK6264576.1"/>
    <property type="molecule type" value="Genomic_DNA"/>
</dbReference>
<dbReference type="PROSITE" id="PS51257">
    <property type="entry name" value="PROKAR_LIPOPROTEIN"/>
    <property type="match status" value="1"/>
</dbReference>
<dbReference type="SUPFAM" id="SSF49503">
    <property type="entry name" value="Cupredoxins"/>
    <property type="match status" value="1"/>
</dbReference>
<keyword evidence="4" id="KW-1185">Reference proteome</keyword>
<feature type="domain" description="DUF7282" evidence="2">
    <location>
        <begin position="42"/>
        <end position="154"/>
    </location>
</feature>
<feature type="signal peptide" evidence="1">
    <location>
        <begin position="1"/>
        <end position="22"/>
    </location>
</feature>
<dbReference type="InterPro" id="IPR055706">
    <property type="entry name" value="Slg1/2_DUF7282"/>
</dbReference>
<dbReference type="AlphaFoldDB" id="A0A934WX72"/>
<keyword evidence="1" id="KW-0732">Signal</keyword>
<reference evidence="3" key="1">
    <citation type="submission" date="2021-01" db="EMBL/GenBank/DDBJ databases">
        <title>Marivirga aurantiaca sp. nov., isolated from intertidal surface sediments.</title>
        <authorList>
            <person name="Zhang M."/>
        </authorList>
    </citation>
    <scope>NUCLEOTIDE SEQUENCE</scope>
    <source>
        <strain evidence="3">S37H4</strain>
    </source>
</reference>
<evidence type="ECO:0000259" key="2">
    <source>
        <dbReference type="Pfam" id="PF23951"/>
    </source>
</evidence>
<evidence type="ECO:0000313" key="4">
    <source>
        <dbReference type="Proteomes" id="UP000611723"/>
    </source>
</evidence>
<evidence type="ECO:0000256" key="1">
    <source>
        <dbReference type="SAM" id="SignalP"/>
    </source>
</evidence>
<protein>
    <recommendedName>
        <fullName evidence="2">DUF7282 domain-containing protein</fullName>
    </recommendedName>
</protein>
<dbReference type="Pfam" id="PF23951">
    <property type="entry name" value="DUF7282"/>
    <property type="match status" value="4"/>
</dbReference>
<organism evidence="3 4">
    <name type="scientific">Marivirga aurantiaca</name>
    <dbReference type="NCBI Taxonomy" id="2802615"/>
    <lineage>
        <taxon>Bacteria</taxon>
        <taxon>Pseudomonadati</taxon>
        <taxon>Bacteroidota</taxon>
        <taxon>Cytophagia</taxon>
        <taxon>Cytophagales</taxon>
        <taxon>Marivirgaceae</taxon>
        <taxon>Marivirga</taxon>
    </lineage>
</organism>
<dbReference type="Gene3D" id="2.60.40.420">
    <property type="entry name" value="Cupredoxins - blue copper proteins"/>
    <property type="match status" value="1"/>
</dbReference>
<accession>A0A934WX72</accession>
<feature type="domain" description="DUF7282" evidence="2">
    <location>
        <begin position="268"/>
        <end position="372"/>
    </location>
</feature>
<gene>
    <name evidence="3" type="ORF">JKA74_05955</name>
</gene>